<dbReference type="SMART" id="SM00267">
    <property type="entry name" value="GGDEF"/>
    <property type="match status" value="1"/>
</dbReference>
<dbReference type="InterPro" id="IPR051319">
    <property type="entry name" value="Oligoribo/pAp-PDE_c-di-AMP_PDE"/>
</dbReference>
<evidence type="ECO:0000256" key="5">
    <source>
        <dbReference type="ARBA" id="ARBA00023136"/>
    </source>
</evidence>
<evidence type="ECO:0000256" key="4">
    <source>
        <dbReference type="ARBA" id="ARBA00022989"/>
    </source>
</evidence>
<dbReference type="PIRSF" id="PIRSF026583">
    <property type="entry name" value="YybT"/>
    <property type="match status" value="1"/>
</dbReference>
<dbReference type="EMBL" id="BAAADO010000008">
    <property type="protein sequence ID" value="GAA0502016.1"/>
    <property type="molecule type" value="Genomic_DNA"/>
</dbReference>
<dbReference type="InterPro" id="IPR003156">
    <property type="entry name" value="DHHA1_dom"/>
</dbReference>
<dbReference type="Gene3D" id="3.10.310.30">
    <property type="match status" value="1"/>
</dbReference>
<feature type="transmembrane region" description="Helical" evidence="7">
    <location>
        <begin position="20"/>
        <end position="48"/>
    </location>
</feature>
<accession>A0ABN1BNU1</accession>
<keyword evidence="3 7" id="KW-0812">Transmembrane</keyword>
<comment type="caution">
    <text evidence="9">The sequence shown here is derived from an EMBL/GenBank/DDBJ whole genome shotgun (WGS) entry which is preliminary data.</text>
</comment>
<dbReference type="Proteomes" id="UP001500880">
    <property type="component" value="Unassembled WGS sequence"/>
</dbReference>
<dbReference type="PANTHER" id="PTHR47618:SF2">
    <property type="entry name" value="CYCLIC-DI-AMP PHOSPHODIESTERASE GDPP"/>
    <property type="match status" value="1"/>
</dbReference>
<sequence length="659" mass="74511">MSKLYKKGAVNYHTRALYGLTIVLIGVIAYFNWMIGAAMALILLITIYNSVSTDKQIENDTEKYISTLSYRVKKVGEEALHEMPIGILLFSEDYEIEWANPFVNLFTEEEDTLVGLDLNAIYDDFISSIKEDKTEVWFQHKDRTYQALIKREERLIYFFDKTEQVEIETLYKNEQTVLGIIFLDNYEEVTQAMDDTTKSHLNSKMTSILNEWSRKNDIYLKRTSQERFLAVMNLEILNKLEKEKFEVLDEVRELISDKNVPLTLSIGVGIGNESSLREIGELAQSSLDLALGRGGDQVAIKDETGKVKFFGGKTNPMEKRTRVRARVISHALKELVKESDKVMVMGHKSPDMDSIGAGIGILKVAQANDKDGFVIFDPDGVNTGVERLMDMVQEDESLSKWFISPDDSLDIVTKNTLLVVVDTHKPSMVMDERLLTKTDHVVVIDHHRRAEEFIDDPTLVYMEPYASSTAELVTELLEYQPSTLKLNINEATSLLAGIIVDTKYFTLRTGSRTFDAASYLRLKGADTVLVQKLLEEDLDVYVRRSQLIERAEVYQKGIAIVRAEEGQTYGPILIAQAADTLLTMSGIKASFVISERDDDKIGISARSLGDINVQIIMEQMNGGGHLTNAATQISDTTVYDAEEQLKEIIDEYLEGREDK</sequence>
<comment type="function">
    <text evidence="6">Has phosphodiesterase (PDE) activity against cyclic-di-AMP (c-di-AMP).</text>
</comment>
<dbReference type="Gene3D" id="3.90.1640.10">
    <property type="entry name" value="inorganic pyrophosphatase (n-terminal core)"/>
    <property type="match status" value="1"/>
</dbReference>
<keyword evidence="5 6" id="KW-0472">Membrane</keyword>
<evidence type="ECO:0000259" key="8">
    <source>
        <dbReference type="PROSITE" id="PS50887"/>
    </source>
</evidence>
<comment type="catalytic activity">
    <reaction evidence="6">
        <text>3',3'-c-di-AMP + H2O = 5'-O-phosphonoadenylyl-(3'-&gt;5')-adenosine + H(+)</text>
        <dbReference type="Rhea" id="RHEA:54420"/>
        <dbReference type="ChEBI" id="CHEBI:15377"/>
        <dbReference type="ChEBI" id="CHEBI:15378"/>
        <dbReference type="ChEBI" id="CHEBI:71500"/>
        <dbReference type="ChEBI" id="CHEBI:138171"/>
    </reaction>
</comment>
<evidence type="ECO:0000256" key="2">
    <source>
        <dbReference type="ARBA" id="ARBA00022475"/>
    </source>
</evidence>
<dbReference type="RefSeq" id="WP_343843286.1">
    <property type="nucleotide sequence ID" value="NZ_BAAADO010000008.1"/>
</dbReference>
<proteinExistence type="inferred from homology"/>
<feature type="domain" description="GGDEF" evidence="8">
    <location>
        <begin position="174"/>
        <end position="303"/>
    </location>
</feature>
<keyword evidence="10" id="KW-1185">Reference proteome</keyword>
<evidence type="ECO:0000256" key="1">
    <source>
        <dbReference type="ARBA" id="ARBA00004651"/>
    </source>
</evidence>
<dbReference type="SUPFAM" id="SSF64182">
    <property type="entry name" value="DHH phosphoesterases"/>
    <property type="match status" value="1"/>
</dbReference>
<dbReference type="Pfam" id="PF01368">
    <property type="entry name" value="DHH"/>
    <property type="match status" value="1"/>
</dbReference>
<dbReference type="EC" id="3.1.4.-" evidence="6"/>
<comment type="subcellular location">
    <subcellularLocation>
        <location evidence="1">Cell membrane</location>
        <topology evidence="1">Multi-pass membrane protein</topology>
    </subcellularLocation>
</comment>
<evidence type="ECO:0000256" key="3">
    <source>
        <dbReference type="ARBA" id="ARBA00022692"/>
    </source>
</evidence>
<evidence type="ECO:0000256" key="6">
    <source>
        <dbReference type="PIRNR" id="PIRNR026583"/>
    </source>
</evidence>
<gene>
    <name evidence="9" type="primary">gdpP</name>
    <name evidence="9" type="ORF">GCM10008986_31980</name>
</gene>
<dbReference type="Pfam" id="PF02272">
    <property type="entry name" value="DHHA1"/>
    <property type="match status" value="1"/>
</dbReference>
<comment type="similarity">
    <text evidence="6">Belongs to the GdpP/PdeA phosphodiesterase family.</text>
</comment>
<protein>
    <recommendedName>
        <fullName evidence="6">Cyclic-di-AMP phosphodiesterase</fullName>
        <ecNumber evidence="6">3.1.4.-</ecNumber>
    </recommendedName>
</protein>
<dbReference type="InterPro" id="IPR014528">
    <property type="entry name" value="GdpP/PdeA"/>
</dbReference>
<organism evidence="9 10">
    <name type="scientific">Salinibacillus aidingensis</name>
    <dbReference type="NCBI Taxonomy" id="237684"/>
    <lineage>
        <taxon>Bacteria</taxon>
        <taxon>Bacillati</taxon>
        <taxon>Bacillota</taxon>
        <taxon>Bacilli</taxon>
        <taxon>Bacillales</taxon>
        <taxon>Bacillaceae</taxon>
        <taxon>Salinibacillus</taxon>
    </lineage>
</organism>
<reference evidence="9 10" key="1">
    <citation type="journal article" date="2019" name="Int. J. Syst. Evol. Microbiol.">
        <title>The Global Catalogue of Microorganisms (GCM) 10K type strain sequencing project: providing services to taxonomists for standard genome sequencing and annotation.</title>
        <authorList>
            <consortium name="The Broad Institute Genomics Platform"/>
            <consortium name="The Broad Institute Genome Sequencing Center for Infectious Disease"/>
            <person name="Wu L."/>
            <person name="Ma J."/>
        </authorList>
    </citation>
    <scope>NUCLEOTIDE SEQUENCE [LARGE SCALE GENOMIC DNA]</scope>
    <source>
        <strain evidence="9 10">JCM 12389</strain>
    </source>
</reference>
<dbReference type="InterPro" id="IPR000160">
    <property type="entry name" value="GGDEF_dom"/>
</dbReference>
<dbReference type="InterPro" id="IPR049553">
    <property type="entry name" value="GdpP-like_PAS"/>
</dbReference>
<name>A0ABN1BNU1_9BACI</name>
<dbReference type="PROSITE" id="PS50887">
    <property type="entry name" value="GGDEF"/>
    <property type="match status" value="1"/>
</dbReference>
<evidence type="ECO:0000313" key="10">
    <source>
        <dbReference type="Proteomes" id="UP001500880"/>
    </source>
</evidence>
<dbReference type="InterPro" id="IPR001667">
    <property type="entry name" value="DDH_dom"/>
</dbReference>
<dbReference type="Pfam" id="PF24898">
    <property type="entry name" value="GGDEF_GdpP"/>
    <property type="match status" value="1"/>
</dbReference>
<keyword evidence="4 7" id="KW-1133">Transmembrane helix</keyword>
<keyword evidence="6" id="KW-0378">Hydrolase</keyword>
<evidence type="ECO:0000313" key="9">
    <source>
        <dbReference type="EMBL" id="GAA0502016.1"/>
    </source>
</evidence>
<dbReference type="Gene3D" id="3.30.450.20">
    <property type="entry name" value="PAS domain"/>
    <property type="match status" value="1"/>
</dbReference>
<evidence type="ECO:0000256" key="7">
    <source>
        <dbReference type="SAM" id="Phobius"/>
    </source>
</evidence>
<dbReference type="Pfam" id="PF21370">
    <property type="entry name" value="PAS_GdpP"/>
    <property type="match status" value="1"/>
</dbReference>
<dbReference type="PANTHER" id="PTHR47618">
    <property type="entry name" value="BIFUNCTIONAL OLIGORIBONUCLEASE AND PAP PHOSPHATASE NRNA"/>
    <property type="match status" value="1"/>
</dbReference>
<keyword evidence="2 6" id="KW-1003">Cell membrane</keyword>
<dbReference type="InterPro" id="IPR038763">
    <property type="entry name" value="DHH_sf"/>
</dbReference>